<gene>
    <name evidence="8" type="ORF">HMPREF0557_00480</name>
</gene>
<comment type="similarity">
    <text evidence="2">Belongs to the DivIVA family.</text>
</comment>
<sequence length="180" mass="20921">MEVLDMPLSPLDIHNKEFTRGFRGYDEDEVNDFLDQIIKDYEQVIKEKKRIEDTLNNSEERLGHFTNIEETLNKSLIVAQTAAEEVKASAEKEAKLIIREAEKNADRILSDSLSKARKIAIEIEDLKRQSKVFRERLRMLVEAQMDLIKSEDWQQMMAYDVDATELASIKEVEAAESEER</sequence>
<comment type="subcellular location">
    <subcellularLocation>
        <location evidence="1">Cytoplasm</location>
    </subcellularLocation>
</comment>
<keyword evidence="9" id="KW-1185">Reference proteome</keyword>
<dbReference type="GO" id="GO:0051301">
    <property type="term" value="P:cell division"/>
    <property type="evidence" value="ECO:0007669"/>
    <property type="project" value="UniProtKB-KW"/>
</dbReference>
<keyword evidence="5 7" id="KW-0175">Coiled coil</keyword>
<dbReference type="NCBIfam" id="TIGR03544">
    <property type="entry name" value="DivI1A_domain"/>
    <property type="match status" value="1"/>
</dbReference>
<evidence type="ECO:0000313" key="9">
    <source>
        <dbReference type="Proteomes" id="UP000003597"/>
    </source>
</evidence>
<dbReference type="InterPro" id="IPR019933">
    <property type="entry name" value="DivIVA_domain"/>
</dbReference>
<organism evidence="8 9">
    <name type="scientific">Listeria innocua ATCC 33091</name>
    <dbReference type="NCBI Taxonomy" id="1002366"/>
    <lineage>
        <taxon>Bacteria</taxon>
        <taxon>Bacillati</taxon>
        <taxon>Bacillota</taxon>
        <taxon>Bacilli</taxon>
        <taxon>Bacillales</taxon>
        <taxon>Listeriaceae</taxon>
        <taxon>Listeria</taxon>
    </lineage>
</organism>
<comment type="caution">
    <text evidence="8">The sequence shown here is derived from an EMBL/GenBank/DDBJ whole genome shotgun (WGS) entry which is preliminary data.</text>
</comment>
<evidence type="ECO:0000256" key="2">
    <source>
        <dbReference type="ARBA" id="ARBA00009008"/>
    </source>
</evidence>
<evidence type="ECO:0000256" key="4">
    <source>
        <dbReference type="ARBA" id="ARBA00022618"/>
    </source>
</evidence>
<evidence type="ECO:0000256" key="1">
    <source>
        <dbReference type="ARBA" id="ARBA00004496"/>
    </source>
</evidence>
<dbReference type="PANTHER" id="PTHR35794">
    <property type="entry name" value="CELL DIVISION PROTEIN DIVIVA"/>
    <property type="match status" value="1"/>
</dbReference>
<evidence type="ECO:0000256" key="6">
    <source>
        <dbReference type="ARBA" id="ARBA00023306"/>
    </source>
</evidence>
<dbReference type="AlphaFoldDB" id="A0AB72ZDD6"/>
<dbReference type="PANTHER" id="PTHR35794:SF2">
    <property type="entry name" value="CELL DIVISION PROTEIN DIVIVA"/>
    <property type="match status" value="1"/>
</dbReference>
<proteinExistence type="inferred from homology"/>
<accession>A0AB72ZDD6</accession>
<keyword evidence="3" id="KW-0963">Cytoplasm</keyword>
<evidence type="ECO:0000256" key="5">
    <source>
        <dbReference type="ARBA" id="ARBA00023054"/>
    </source>
</evidence>
<keyword evidence="4" id="KW-0132">Cell division</keyword>
<evidence type="ECO:0000256" key="7">
    <source>
        <dbReference type="SAM" id="Coils"/>
    </source>
</evidence>
<name>A0AB72ZDD6_LISIO</name>
<dbReference type="GO" id="GO:0005737">
    <property type="term" value="C:cytoplasm"/>
    <property type="evidence" value="ECO:0007669"/>
    <property type="project" value="UniProtKB-SubCell"/>
</dbReference>
<dbReference type="Proteomes" id="UP000003597">
    <property type="component" value="Unassembled WGS sequence"/>
</dbReference>
<dbReference type="EMBL" id="AGCN01000013">
    <property type="protein sequence ID" value="EHN62511.1"/>
    <property type="molecule type" value="Genomic_DNA"/>
</dbReference>
<dbReference type="InterPro" id="IPR007793">
    <property type="entry name" value="DivIVA_fam"/>
</dbReference>
<reference evidence="8 9" key="1">
    <citation type="submission" date="2011-08" db="EMBL/GenBank/DDBJ databases">
        <authorList>
            <person name="Weinstock G."/>
            <person name="Sodergren E."/>
            <person name="Clifton S."/>
            <person name="Fulton L."/>
            <person name="Fulton B."/>
            <person name="Courtney L."/>
            <person name="Fronick C."/>
            <person name="Harrison M."/>
            <person name="Strong C."/>
            <person name="Farmer C."/>
            <person name="Delahaunty K."/>
            <person name="Markovic C."/>
            <person name="Hall O."/>
            <person name="Minx P."/>
            <person name="Tomlinson C."/>
            <person name="Mitreva M."/>
            <person name="Hou S."/>
            <person name="Chen J."/>
            <person name="Wollam A."/>
            <person name="Pepin K.H."/>
            <person name="Johnson M."/>
            <person name="Bhonagiri V."/>
            <person name="Zhang X."/>
            <person name="Suruliraj S."/>
            <person name="Warren W."/>
            <person name="Chinwalla A."/>
            <person name="Mardis E.R."/>
            <person name="Wilson R.K."/>
        </authorList>
    </citation>
    <scope>NUCLEOTIDE SEQUENCE [LARGE SCALE GENOMIC DNA]</scope>
    <source>
        <strain evidence="8 9">ATCC 33091</strain>
    </source>
</reference>
<dbReference type="Pfam" id="PF05103">
    <property type="entry name" value="DivIVA"/>
    <property type="match status" value="1"/>
</dbReference>
<evidence type="ECO:0000256" key="3">
    <source>
        <dbReference type="ARBA" id="ARBA00022490"/>
    </source>
</evidence>
<dbReference type="Gene3D" id="6.10.250.660">
    <property type="match status" value="1"/>
</dbReference>
<keyword evidence="6" id="KW-0131">Cell cycle</keyword>
<feature type="coiled-coil region" evidence="7">
    <location>
        <begin position="34"/>
        <end position="61"/>
    </location>
</feature>
<evidence type="ECO:0000313" key="8">
    <source>
        <dbReference type="EMBL" id="EHN62511.1"/>
    </source>
</evidence>
<protein>
    <submittedName>
        <fullName evidence="8">Septum site-determining protein divIVA</fullName>
    </submittedName>
</protein>